<keyword evidence="1" id="KW-0677">Repeat</keyword>
<dbReference type="OrthoDB" id="194358at2759"/>
<dbReference type="Proteomes" id="UP000594262">
    <property type="component" value="Unplaced"/>
</dbReference>
<dbReference type="InterPro" id="IPR036770">
    <property type="entry name" value="Ankyrin_rpt-contain_sf"/>
</dbReference>
<evidence type="ECO:0000256" key="2">
    <source>
        <dbReference type="ARBA" id="ARBA00023043"/>
    </source>
</evidence>
<evidence type="ECO:0000313" key="5">
    <source>
        <dbReference type="EnsemblMetazoa" id="CLYHEMP012015.1"/>
    </source>
</evidence>
<dbReference type="Pfam" id="PF12796">
    <property type="entry name" value="Ank_2"/>
    <property type="match status" value="1"/>
</dbReference>
<dbReference type="SUPFAM" id="SSF48403">
    <property type="entry name" value="Ankyrin repeat"/>
    <property type="match status" value="1"/>
</dbReference>
<sequence>MSSRKAHQNIGFKTATTLRPSIQQVYNEEEQQRKQDILNRKQQQQSTQKFLLRDHLVLHETVDQQDYQRLAKLMPLVKNRTYNINAPDEDWCCRSPLHVACSNGSIRCCQILLEHGAYHSTLTSSGITPAHFAAERGFLDILQLLFYYGANLQMEDFSKERPIDLAEKYNQIECVEFLKNIQNFEDNDSGSDEEQL</sequence>
<reference evidence="5" key="2">
    <citation type="submission" date="2021-01" db="UniProtKB">
        <authorList>
            <consortium name="EnsemblMetazoa"/>
        </authorList>
    </citation>
    <scope>IDENTIFICATION</scope>
</reference>
<reference evidence="4" key="1">
    <citation type="journal article" date="2014" name="PLoS Genet.">
        <title>Differential Responses to Wnt and PCP Disruption Predict Expression and Developmental Function of Conserved and Novel Genes in a Cnidarian.</title>
        <authorList>
            <person name="Lapebie P."/>
            <person name="Ruggiero A."/>
            <person name="Barreau C."/>
            <person name="Chevalier S."/>
            <person name="Chang P."/>
            <person name="Dru P."/>
            <person name="Houliston E."/>
            <person name="Momose T."/>
        </authorList>
    </citation>
    <scope>NUCLEOTIDE SEQUENCE</scope>
</reference>
<keyword evidence="6" id="KW-1185">Reference proteome</keyword>
<accession>A0A069DMS7</accession>
<dbReference type="PANTHER" id="PTHR24201">
    <property type="entry name" value="ANK_REP_REGION DOMAIN-CONTAINING PROTEIN"/>
    <property type="match status" value="1"/>
</dbReference>
<protein>
    <submittedName>
        <fullName evidence="5">ANK_REP_REGION domain-containing protein</fullName>
    </submittedName>
    <submittedName>
        <fullName evidence="4">Akr Ankyrin repeats containing protein</fullName>
    </submittedName>
</protein>
<dbReference type="AlphaFoldDB" id="A0A069DMS7"/>
<dbReference type="Gene3D" id="1.25.40.20">
    <property type="entry name" value="Ankyrin repeat-containing domain"/>
    <property type="match status" value="1"/>
</dbReference>
<dbReference type="SMART" id="SM00248">
    <property type="entry name" value="ANK"/>
    <property type="match status" value="2"/>
</dbReference>
<dbReference type="PANTHER" id="PTHR24201:SF15">
    <property type="entry name" value="ANKYRIN REPEAT DOMAIN-CONTAINING PROTEIN 66"/>
    <property type="match status" value="1"/>
</dbReference>
<organism evidence="4">
    <name type="scientific">Clytia hemisphaerica</name>
    <dbReference type="NCBI Taxonomy" id="252671"/>
    <lineage>
        <taxon>Eukaryota</taxon>
        <taxon>Metazoa</taxon>
        <taxon>Cnidaria</taxon>
        <taxon>Hydrozoa</taxon>
        <taxon>Hydroidolina</taxon>
        <taxon>Leptothecata</taxon>
        <taxon>Obeliida</taxon>
        <taxon>Clytiidae</taxon>
        <taxon>Clytia</taxon>
    </lineage>
</organism>
<dbReference type="EMBL" id="GBGP01000033">
    <property type="protein sequence ID" value="JAC85150.1"/>
    <property type="molecule type" value="mRNA"/>
</dbReference>
<evidence type="ECO:0000313" key="6">
    <source>
        <dbReference type="Proteomes" id="UP000594262"/>
    </source>
</evidence>
<dbReference type="EnsemblMetazoa" id="CLYHEMT020851.1">
    <property type="protein sequence ID" value="CLYHEMP020851.1"/>
    <property type="gene ID" value="CLYHEMG020851"/>
</dbReference>
<proteinExistence type="evidence at transcript level"/>
<dbReference type="PROSITE" id="PS50297">
    <property type="entry name" value="ANK_REP_REGION"/>
    <property type="match status" value="2"/>
</dbReference>
<dbReference type="InterPro" id="IPR050776">
    <property type="entry name" value="Ank_Repeat/CDKN_Inhibitor"/>
</dbReference>
<feature type="repeat" description="ANK" evidence="3">
    <location>
        <begin position="94"/>
        <end position="124"/>
    </location>
</feature>
<dbReference type="PROSITE" id="PS50088">
    <property type="entry name" value="ANK_REPEAT"/>
    <property type="match status" value="2"/>
</dbReference>
<evidence type="ECO:0000256" key="3">
    <source>
        <dbReference type="PROSITE-ProRule" id="PRU00023"/>
    </source>
</evidence>
<dbReference type="RefSeq" id="XP_066932327.1">
    <property type="nucleotide sequence ID" value="XM_067076226.1"/>
</dbReference>
<evidence type="ECO:0000256" key="1">
    <source>
        <dbReference type="ARBA" id="ARBA00022737"/>
    </source>
</evidence>
<dbReference type="GeneID" id="136819991"/>
<name>A0A069DMS7_9CNID</name>
<evidence type="ECO:0000313" key="4">
    <source>
        <dbReference type="EMBL" id="JAC85150.1"/>
    </source>
</evidence>
<dbReference type="InterPro" id="IPR002110">
    <property type="entry name" value="Ankyrin_rpt"/>
</dbReference>
<dbReference type="RefSeq" id="XP_066929302.1">
    <property type="nucleotide sequence ID" value="XM_067073201.1"/>
</dbReference>
<feature type="repeat" description="ANK" evidence="3">
    <location>
        <begin position="125"/>
        <end position="157"/>
    </location>
</feature>
<dbReference type="EnsemblMetazoa" id="CLYHEMT012015.1">
    <property type="protein sequence ID" value="CLYHEMP012015.1"/>
    <property type="gene ID" value="CLYHEMG012015"/>
</dbReference>
<dbReference type="GeneID" id="136816873"/>
<keyword evidence="2 3" id="KW-0040">ANK repeat</keyword>